<evidence type="ECO:0000256" key="5">
    <source>
        <dbReference type="ARBA" id="ARBA00022630"/>
    </source>
</evidence>
<dbReference type="Pfam" id="PF07992">
    <property type="entry name" value="Pyr_redox_2"/>
    <property type="match status" value="1"/>
</dbReference>
<evidence type="ECO:0000256" key="6">
    <source>
        <dbReference type="ARBA" id="ARBA00022827"/>
    </source>
</evidence>
<dbReference type="PRINTS" id="PR00368">
    <property type="entry name" value="FADPNR"/>
</dbReference>
<evidence type="ECO:0000259" key="10">
    <source>
        <dbReference type="Pfam" id="PF18113"/>
    </source>
</evidence>
<gene>
    <name evidence="11" type="primary">norW_2</name>
    <name evidence="11" type="ORF">G163CM_46370</name>
</gene>
<dbReference type="RefSeq" id="WP_231826434.1">
    <property type="nucleotide sequence ID" value="NZ_CP087880.1"/>
</dbReference>
<sequence>MNNGIVIIGSGFAARQLVKNIRKQDAAVPLTLIAADSIDEYNKPDLSHVVSRGQTAADLTLQTAGEFAEQYNLNLFPQTWVSDIDAQAKVVKSQDREWHYDKLVLATGASTIVPPVPGKELMLTLNSQQEFGAAQSTLRDAQRVLIIGGGLIGSELAMDFSRAGKAVTVVDNSACILASLMPPEVSSRLQHRLTDMGVHLLLKTQLQSLAKTTTGIVAQFDRNRQVEVDAVVAATGLRPETALARRAGVEINRGVKVNSAMQTSNPDIYALGDCAEINGAVLPFLQPILLSAMCLAKNLLGQNGELKLPHMLVKVKTPDLPLHLAGETRRQDLDWTIATSAQGMLAQGYDDSQQLRAFVVSEERMKEAFSLLKLLPN</sequence>
<keyword evidence="5" id="KW-0285">Flavoprotein</keyword>
<evidence type="ECO:0000313" key="11">
    <source>
        <dbReference type="EMBL" id="UGS43854.1"/>
    </source>
</evidence>
<dbReference type="PANTHER" id="PTHR43429:SF3">
    <property type="entry name" value="NITRITE REDUCTASE [NAD(P)H]"/>
    <property type="match status" value="1"/>
</dbReference>
<dbReference type="InterPro" id="IPR036188">
    <property type="entry name" value="FAD/NAD-bd_sf"/>
</dbReference>
<keyword evidence="12" id="KW-1185">Reference proteome</keyword>
<evidence type="ECO:0000256" key="3">
    <source>
        <dbReference type="ARBA" id="ARBA00006442"/>
    </source>
</evidence>
<comment type="similarity">
    <text evidence="3">Belongs to the FAD-dependent oxidoreductase family.</text>
</comment>
<evidence type="ECO:0000256" key="1">
    <source>
        <dbReference type="ARBA" id="ARBA00001974"/>
    </source>
</evidence>
<dbReference type="Gene3D" id="3.50.50.60">
    <property type="entry name" value="FAD/NAD(P)-binding domain"/>
    <property type="match status" value="2"/>
</dbReference>
<keyword evidence="7 11" id="KW-0560">Oxidoreductase</keyword>
<dbReference type="Proteomes" id="UP001199659">
    <property type="component" value="Chromosome"/>
</dbReference>
<dbReference type="Gene3D" id="3.30.390.120">
    <property type="match status" value="1"/>
</dbReference>
<feature type="domain" description="Rubredoxin binding" evidence="10">
    <location>
        <begin position="306"/>
        <end position="375"/>
    </location>
</feature>
<comment type="cofactor">
    <cofactor evidence="1">
        <name>FAD</name>
        <dbReference type="ChEBI" id="CHEBI:57692"/>
    </cofactor>
</comment>
<evidence type="ECO:0000256" key="7">
    <source>
        <dbReference type="ARBA" id="ARBA00023002"/>
    </source>
</evidence>
<name>A0ABY3SB42_9ENTR</name>
<dbReference type="InterPro" id="IPR023753">
    <property type="entry name" value="FAD/NAD-binding_dom"/>
</dbReference>
<dbReference type="EMBL" id="CP087880">
    <property type="protein sequence ID" value="UGS43854.1"/>
    <property type="molecule type" value="Genomic_DNA"/>
</dbReference>
<dbReference type="PRINTS" id="PR00411">
    <property type="entry name" value="PNDRDTASEI"/>
</dbReference>
<evidence type="ECO:0000256" key="8">
    <source>
        <dbReference type="ARBA" id="ARBA00023027"/>
    </source>
</evidence>
<feature type="domain" description="FAD/NAD(P)-binding" evidence="9">
    <location>
        <begin position="5"/>
        <end position="275"/>
    </location>
</feature>
<dbReference type="PANTHER" id="PTHR43429">
    <property type="entry name" value="PYRIDINE NUCLEOTIDE-DISULFIDE OXIDOREDUCTASE DOMAIN-CONTAINING"/>
    <property type="match status" value="1"/>
</dbReference>
<organism evidence="11 12">
    <name type="scientific">Pseudocitrobacter corydidari</name>
    <dbReference type="NCBI Taxonomy" id="2891570"/>
    <lineage>
        <taxon>Bacteria</taxon>
        <taxon>Pseudomonadati</taxon>
        <taxon>Pseudomonadota</taxon>
        <taxon>Gammaproteobacteria</taxon>
        <taxon>Enterobacterales</taxon>
        <taxon>Enterobacteriaceae</taxon>
        <taxon>Pseudocitrobacter</taxon>
    </lineage>
</organism>
<keyword evidence="8" id="KW-0520">NAD</keyword>
<reference evidence="11 12" key="1">
    <citation type="journal article" date="2022" name="Int. J. Syst. Evol. Microbiol.">
        <title>Pseudocitrobacter corydidari sp. nov., isolated from the Asian emerald cockroach Corydidarum magnifica.</title>
        <authorList>
            <person name="Guzman J."/>
            <person name="Poehlein A."/>
            <person name="Glaeser S.P."/>
            <person name="Schwengers O."/>
            <person name="Blom J."/>
            <person name="Hollensteiner J."/>
            <person name="Kampfer P."/>
            <person name="Vilcinskas A."/>
        </authorList>
    </citation>
    <scope>NUCLEOTIDE SEQUENCE [LARGE SCALE GENOMIC DNA]</scope>
    <source>
        <strain evidence="11">G163CM</strain>
    </source>
</reference>
<proteinExistence type="inferred from homology"/>
<dbReference type="InterPro" id="IPR050260">
    <property type="entry name" value="FAD-bd_OxRdtase"/>
</dbReference>
<dbReference type="GO" id="GO:0016491">
    <property type="term" value="F:oxidoreductase activity"/>
    <property type="evidence" value="ECO:0007669"/>
    <property type="project" value="UniProtKB-KW"/>
</dbReference>
<keyword evidence="4" id="KW-0963">Cytoplasm</keyword>
<dbReference type="NCBIfam" id="NF003437">
    <property type="entry name" value="PRK04965.1"/>
    <property type="match status" value="1"/>
</dbReference>
<dbReference type="SUPFAM" id="SSF51905">
    <property type="entry name" value="FAD/NAD(P)-binding domain"/>
    <property type="match status" value="1"/>
</dbReference>
<accession>A0ABY3SB42</accession>
<evidence type="ECO:0000256" key="2">
    <source>
        <dbReference type="ARBA" id="ARBA00004496"/>
    </source>
</evidence>
<comment type="subcellular location">
    <subcellularLocation>
        <location evidence="2">Cytoplasm</location>
    </subcellularLocation>
</comment>
<dbReference type="Pfam" id="PF18113">
    <property type="entry name" value="Rbx_binding"/>
    <property type="match status" value="1"/>
</dbReference>
<evidence type="ECO:0000256" key="4">
    <source>
        <dbReference type="ARBA" id="ARBA00022490"/>
    </source>
</evidence>
<dbReference type="InterPro" id="IPR041364">
    <property type="entry name" value="Rbx-bd"/>
</dbReference>
<protein>
    <submittedName>
        <fullName evidence="11">Nitric oxide reductase FlRd-NAD(+) reductase</fullName>
        <ecNumber evidence="11">1.18.1.-</ecNumber>
    </submittedName>
</protein>
<dbReference type="EC" id="1.18.1.-" evidence="11"/>
<evidence type="ECO:0000313" key="12">
    <source>
        <dbReference type="Proteomes" id="UP001199659"/>
    </source>
</evidence>
<keyword evidence="6" id="KW-0274">FAD</keyword>
<evidence type="ECO:0000259" key="9">
    <source>
        <dbReference type="Pfam" id="PF07992"/>
    </source>
</evidence>